<evidence type="ECO:0000313" key="17">
    <source>
        <dbReference type="Proteomes" id="UP000734854"/>
    </source>
</evidence>
<dbReference type="SUPFAM" id="SSF81324">
    <property type="entry name" value="Voltage-gated potassium channels"/>
    <property type="match status" value="1"/>
</dbReference>
<dbReference type="InterPro" id="IPR005821">
    <property type="entry name" value="Ion_trans_dom"/>
</dbReference>
<dbReference type="AlphaFoldDB" id="A0A8J5LJM3"/>
<dbReference type="EMBL" id="JACMSC010000005">
    <property type="protein sequence ID" value="KAG6520528.1"/>
    <property type="molecule type" value="Genomic_DNA"/>
</dbReference>
<evidence type="ECO:0000256" key="5">
    <source>
        <dbReference type="ARBA" id="ARBA00022692"/>
    </source>
</evidence>
<evidence type="ECO:0000259" key="15">
    <source>
        <dbReference type="PROSITE" id="PS51490"/>
    </source>
</evidence>
<comment type="caution">
    <text evidence="16">The sequence shown here is derived from an EMBL/GenBank/DDBJ whole genome shotgun (WGS) entry which is preliminary data.</text>
</comment>
<feature type="transmembrane region" description="Helical" evidence="13">
    <location>
        <begin position="243"/>
        <end position="262"/>
    </location>
</feature>
<comment type="similarity">
    <text evidence="2">Belongs to the potassium channel family. Plant (TC 1.A.1.4) subfamily.</text>
</comment>
<proteinExistence type="inferred from homology"/>
<feature type="transmembrane region" description="Helical" evidence="13">
    <location>
        <begin position="95"/>
        <end position="114"/>
    </location>
</feature>
<evidence type="ECO:0000256" key="11">
    <source>
        <dbReference type="ARBA" id="ARBA00023136"/>
    </source>
</evidence>
<dbReference type="GO" id="GO:0034702">
    <property type="term" value="C:monoatomic ion channel complex"/>
    <property type="evidence" value="ECO:0007669"/>
    <property type="project" value="UniProtKB-KW"/>
</dbReference>
<evidence type="ECO:0000256" key="12">
    <source>
        <dbReference type="ARBA" id="ARBA00023303"/>
    </source>
</evidence>
<evidence type="ECO:0000256" key="9">
    <source>
        <dbReference type="ARBA" id="ARBA00022989"/>
    </source>
</evidence>
<gene>
    <name evidence="16" type="ORF">ZIOFF_017585</name>
</gene>
<feature type="transmembrane region" description="Helical" evidence="13">
    <location>
        <begin position="63"/>
        <end position="83"/>
    </location>
</feature>
<dbReference type="FunFam" id="1.10.287.70:FF:000123">
    <property type="entry name" value="Potassium channel KAT3"/>
    <property type="match status" value="1"/>
</dbReference>
<evidence type="ECO:0000256" key="6">
    <source>
        <dbReference type="ARBA" id="ARBA00022826"/>
    </source>
</evidence>
<keyword evidence="12" id="KW-0407">Ion channel</keyword>
<dbReference type="Gene3D" id="1.10.287.630">
    <property type="entry name" value="Helix hairpin bin"/>
    <property type="match status" value="1"/>
</dbReference>
<feature type="transmembrane region" description="Helical" evidence="13">
    <location>
        <begin position="200"/>
        <end position="219"/>
    </location>
</feature>
<evidence type="ECO:0000256" key="8">
    <source>
        <dbReference type="ARBA" id="ARBA00022958"/>
    </source>
</evidence>
<evidence type="ECO:0000313" key="16">
    <source>
        <dbReference type="EMBL" id="KAG6520528.1"/>
    </source>
</evidence>
<dbReference type="PRINTS" id="PR01463">
    <property type="entry name" value="EAGCHANLFMLY"/>
</dbReference>
<keyword evidence="17" id="KW-1185">Reference proteome</keyword>
<dbReference type="PANTHER" id="PTHR45743">
    <property type="entry name" value="POTASSIUM CHANNEL AKT1"/>
    <property type="match status" value="1"/>
</dbReference>
<dbReference type="Proteomes" id="UP000734854">
    <property type="component" value="Unassembled WGS sequence"/>
</dbReference>
<keyword evidence="3" id="KW-0813">Transport</keyword>
<evidence type="ECO:0000256" key="3">
    <source>
        <dbReference type="ARBA" id="ARBA00022448"/>
    </source>
</evidence>
<dbReference type="InterPro" id="IPR003938">
    <property type="entry name" value="K_chnl_volt-dep_EAG/ELK/ERG"/>
</dbReference>
<dbReference type="Gene3D" id="2.60.120.10">
    <property type="entry name" value="Jelly Rolls"/>
    <property type="match status" value="1"/>
</dbReference>
<dbReference type="Gene3D" id="1.10.287.70">
    <property type="match status" value="1"/>
</dbReference>
<protein>
    <submittedName>
        <fullName evidence="16">Uncharacterized protein</fullName>
    </submittedName>
</protein>
<feature type="domain" description="KHA" evidence="15">
    <location>
        <begin position="486"/>
        <end position="556"/>
    </location>
</feature>
<accession>A0A8J5LJM3</accession>
<evidence type="ECO:0000256" key="4">
    <source>
        <dbReference type="ARBA" id="ARBA00022538"/>
    </source>
</evidence>
<dbReference type="PANTHER" id="PTHR45743:SF6">
    <property type="entry name" value="POTASSIUM CHANNEL KAT2"/>
    <property type="match status" value="1"/>
</dbReference>
<evidence type="ECO:0000256" key="1">
    <source>
        <dbReference type="ARBA" id="ARBA00004141"/>
    </source>
</evidence>
<keyword evidence="11 13" id="KW-0472">Membrane</keyword>
<keyword evidence="10" id="KW-0406">Ion transport</keyword>
<dbReference type="InterPro" id="IPR045319">
    <property type="entry name" value="KAT/AKT"/>
</dbReference>
<keyword evidence="7" id="KW-0851">Voltage-gated channel</keyword>
<dbReference type="PROSITE" id="PS50042">
    <property type="entry name" value="CNMP_BINDING_3"/>
    <property type="match status" value="1"/>
</dbReference>
<evidence type="ECO:0000256" key="7">
    <source>
        <dbReference type="ARBA" id="ARBA00022882"/>
    </source>
</evidence>
<keyword evidence="5 13" id="KW-0812">Transmembrane</keyword>
<sequence length="556" mass="64629">MPSSSMSCFRRLCADGFTLLSGNQKCILYDDLLPSLGASISDSIKLRKRMISPYDPRYRLWELFLIFLVLYSAWICPFEFAFLRYLPRTICVVDSIVDSFFAVDIMLTFFVAFVDRKSYLLVDDPKRIASRYLSTWFVCDVCSTFPFQIISFSFNTNGNSLSFKLLSMLRLWRLHRVSSLFARLEKDLRFNYFWTRCTKLFSVTIFAVHFSGCFSYMIADRYPQPTATWIGAAIPSFKQDTVWFRYVTSIYFSITTLSTTGYGDFHAQNPREMLFAICYMFFNLGLTAYLIGNMTNLVVNWTSRTKNFRNTIQDASEFATRNKLPKHIKQQMLSHICLRFKTEELKQQGALNCLPKAIRSSIAEYLFLPLVQRAYLFQGVSFNLIFQLALAKVAAEEMFGETGVLCHMPQPFTVRTTQLTQILRLNKAKLLNAMRERKPDANIIISNLFQKLRLQEKLHPTIQLNDREIIKQWFDRGEEEELVCKRVTIHMGFQKTNLERHLMAKMIQLPTTLEELLRIGGEKFVGHHPTKVVNGENAEIDDIRVVRDGDHLYLQA</sequence>
<evidence type="ECO:0000256" key="2">
    <source>
        <dbReference type="ARBA" id="ARBA00007929"/>
    </source>
</evidence>
<comment type="subcellular location">
    <subcellularLocation>
        <location evidence="1">Membrane</location>
        <topology evidence="1">Multi-pass membrane protein</topology>
    </subcellularLocation>
</comment>
<keyword evidence="8" id="KW-0630">Potassium</keyword>
<feature type="domain" description="Cyclic nucleotide-binding" evidence="14">
    <location>
        <begin position="390"/>
        <end position="451"/>
    </location>
</feature>
<keyword evidence="6" id="KW-0631">Potassium channel</keyword>
<evidence type="ECO:0000259" key="14">
    <source>
        <dbReference type="PROSITE" id="PS50042"/>
    </source>
</evidence>
<keyword evidence="9 13" id="KW-1133">Transmembrane helix</keyword>
<dbReference type="PROSITE" id="PS51490">
    <property type="entry name" value="KHA"/>
    <property type="match status" value="1"/>
</dbReference>
<feature type="transmembrane region" description="Helical" evidence="13">
    <location>
        <begin position="274"/>
        <end position="292"/>
    </location>
</feature>
<dbReference type="SUPFAM" id="SSF51206">
    <property type="entry name" value="cAMP-binding domain-like"/>
    <property type="match status" value="1"/>
</dbReference>
<evidence type="ECO:0000256" key="10">
    <source>
        <dbReference type="ARBA" id="ARBA00023065"/>
    </source>
</evidence>
<organism evidence="16 17">
    <name type="scientific">Zingiber officinale</name>
    <name type="common">Ginger</name>
    <name type="synonym">Amomum zingiber</name>
    <dbReference type="NCBI Taxonomy" id="94328"/>
    <lineage>
        <taxon>Eukaryota</taxon>
        <taxon>Viridiplantae</taxon>
        <taxon>Streptophyta</taxon>
        <taxon>Embryophyta</taxon>
        <taxon>Tracheophyta</taxon>
        <taxon>Spermatophyta</taxon>
        <taxon>Magnoliopsida</taxon>
        <taxon>Liliopsida</taxon>
        <taxon>Zingiberales</taxon>
        <taxon>Zingiberaceae</taxon>
        <taxon>Zingiber</taxon>
    </lineage>
</organism>
<dbReference type="InterPro" id="IPR021789">
    <property type="entry name" value="KHA_dom"/>
</dbReference>
<dbReference type="InterPro" id="IPR014710">
    <property type="entry name" value="RmlC-like_jellyroll"/>
</dbReference>
<evidence type="ECO:0000256" key="13">
    <source>
        <dbReference type="SAM" id="Phobius"/>
    </source>
</evidence>
<reference evidence="16 17" key="1">
    <citation type="submission" date="2020-08" db="EMBL/GenBank/DDBJ databases">
        <title>Plant Genome Project.</title>
        <authorList>
            <person name="Zhang R.-G."/>
        </authorList>
    </citation>
    <scope>NUCLEOTIDE SEQUENCE [LARGE SCALE GENOMIC DNA]</scope>
    <source>
        <tissue evidence="16">Rhizome</tissue>
    </source>
</reference>
<dbReference type="Pfam" id="PF11834">
    <property type="entry name" value="KHA"/>
    <property type="match status" value="1"/>
</dbReference>
<name>A0A8J5LJM3_ZINOF</name>
<dbReference type="InterPro" id="IPR018490">
    <property type="entry name" value="cNMP-bd_dom_sf"/>
</dbReference>
<keyword evidence="4" id="KW-0633">Potassium transport</keyword>
<dbReference type="InterPro" id="IPR000595">
    <property type="entry name" value="cNMP-bd_dom"/>
</dbReference>
<dbReference type="Pfam" id="PF00520">
    <property type="entry name" value="Ion_trans"/>
    <property type="match status" value="1"/>
</dbReference>
<dbReference type="GO" id="GO:0005249">
    <property type="term" value="F:voltage-gated potassium channel activity"/>
    <property type="evidence" value="ECO:0007669"/>
    <property type="project" value="InterPro"/>
</dbReference>